<sequence>MTKADFGATQQANYIDAVANASGVASSQVTIVSITEVQTSAKAHFRVQATGVEVATEILAGTASASITTKLADATALNTKLQETGLPQATIKIAPTTVQKTVSPSPSPQILDTGLALTSKAATSLPCLHFLAGCLLATLWYVA</sequence>
<accession>A0A6T2FMH9</accession>
<reference evidence="2" key="1">
    <citation type="submission" date="2021-01" db="EMBL/GenBank/DDBJ databases">
        <authorList>
            <person name="Corre E."/>
            <person name="Pelletier E."/>
            <person name="Niang G."/>
            <person name="Scheremetjew M."/>
            <person name="Finn R."/>
            <person name="Kale V."/>
            <person name="Holt S."/>
            <person name="Cochrane G."/>
            <person name="Meng A."/>
            <person name="Brown T."/>
            <person name="Cohen L."/>
        </authorList>
    </citation>
    <scope>NUCLEOTIDE SEQUENCE</scope>
    <source>
        <strain evidence="2">CCMP1594</strain>
    </source>
</reference>
<dbReference type="EMBL" id="HBJA01116072">
    <property type="protein sequence ID" value="CAE0828651.1"/>
    <property type="molecule type" value="Transcribed_RNA"/>
</dbReference>
<protein>
    <submittedName>
        <fullName evidence="2">Uncharacterized protein</fullName>
    </submittedName>
</protein>
<evidence type="ECO:0000313" key="2">
    <source>
        <dbReference type="EMBL" id="CAE0828651.1"/>
    </source>
</evidence>
<name>A0A6T2FMH9_9EUGL</name>
<gene>
    <name evidence="1" type="ORF">EGYM00163_LOCUS39927</name>
    <name evidence="2" type="ORF">EGYM00163_LOCUS39928</name>
</gene>
<proteinExistence type="predicted"/>
<dbReference type="AlphaFoldDB" id="A0A6T2FMH9"/>
<evidence type="ECO:0000313" key="1">
    <source>
        <dbReference type="EMBL" id="CAE0828650.1"/>
    </source>
</evidence>
<dbReference type="EMBL" id="HBJA01116071">
    <property type="protein sequence ID" value="CAE0828650.1"/>
    <property type="molecule type" value="Transcribed_RNA"/>
</dbReference>
<organism evidence="2">
    <name type="scientific">Eutreptiella gymnastica</name>
    <dbReference type="NCBI Taxonomy" id="73025"/>
    <lineage>
        <taxon>Eukaryota</taxon>
        <taxon>Discoba</taxon>
        <taxon>Euglenozoa</taxon>
        <taxon>Euglenida</taxon>
        <taxon>Spirocuta</taxon>
        <taxon>Euglenophyceae</taxon>
        <taxon>Eutreptiales</taxon>
        <taxon>Eutreptiaceae</taxon>
        <taxon>Eutreptiella</taxon>
    </lineage>
</organism>